<dbReference type="PANTHER" id="PTHR30050:SF2">
    <property type="entry name" value="CHROMOSOMAL REPLICATION INITIATOR PROTEIN DNAA"/>
    <property type="match status" value="1"/>
</dbReference>
<comment type="domain">
    <text evidence="8">Domain I is involved in oligomerization and binding regulators, domain II is flexibile and of varying length in different bacteria, domain III forms the AAA+ region, while domain IV binds dsDNA.</text>
</comment>
<dbReference type="CDD" id="cd00009">
    <property type="entry name" value="AAA"/>
    <property type="match status" value="1"/>
</dbReference>
<organism evidence="14 15">
    <name type="scientific">Candidatus Curtissbacteria bacterium GW2011_GWC2_38_9</name>
    <dbReference type="NCBI Taxonomy" id="1618414"/>
    <lineage>
        <taxon>Bacteria</taxon>
        <taxon>Candidatus Curtissiibacteriota</taxon>
    </lineage>
</organism>
<dbReference type="Gene3D" id="1.10.1750.10">
    <property type="match status" value="1"/>
</dbReference>
<feature type="domain" description="Chromosomal replication initiator DnaA C-terminal" evidence="13">
    <location>
        <begin position="375"/>
        <end position="444"/>
    </location>
</feature>
<evidence type="ECO:0000256" key="7">
    <source>
        <dbReference type="ARBA" id="ARBA00023125"/>
    </source>
</evidence>
<dbReference type="SUPFAM" id="SSF52540">
    <property type="entry name" value="P-loop containing nucleoside triphosphate hydrolases"/>
    <property type="match status" value="1"/>
</dbReference>
<comment type="function">
    <text evidence="8 10">Plays an essential role in the initiation and regulation of chromosomal replication. ATP-DnaA binds to the origin of replication (oriC) to initiate formation of the DNA replication initiation complex once per cell cycle. Binds the DnaA box (a 9 base pair repeat at the origin) and separates the double-stranded (ds)DNA. Forms a right-handed helical filament on oriC DNA; dsDNA binds to the exterior of the filament while single-stranded (ss)DNA is stabiized in the filament's interior. The ATP-DnaA-oriC complex binds and stabilizes one strand of the AT-rich DNA unwinding element (DUE), permitting loading of DNA polymerase. After initiation quickly degrades to an ADP-DnaA complex that is not apt for DNA replication. Binds acidic phospholipids.</text>
</comment>
<dbReference type="InterPro" id="IPR013159">
    <property type="entry name" value="DnaA_C"/>
</dbReference>
<keyword evidence="6 8" id="KW-0446">Lipid-binding</keyword>
<dbReference type="EMBL" id="LBVP01000031">
    <property type="protein sequence ID" value="KKQ87960.1"/>
    <property type="molecule type" value="Genomic_DNA"/>
</dbReference>
<dbReference type="CDD" id="cd06571">
    <property type="entry name" value="Bac_DnaA_C"/>
    <property type="match status" value="1"/>
</dbReference>
<dbReference type="InterPro" id="IPR038454">
    <property type="entry name" value="DnaA_N_sf"/>
</dbReference>
<keyword evidence="4 8" id="KW-0547">Nucleotide-binding</keyword>
<comment type="similarity">
    <text evidence="1 8 11">Belongs to the DnaA family.</text>
</comment>
<dbReference type="NCBIfam" id="TIGR00362">
    <property type="entry name" value="DnaA"/>
    <property type="match status" value="1"/>
</dbReference>
<dbReference type="InterPro" id="IPR001957">
    <property type="entry name" value="Chromosome_initiator_DnaA"/>
</dbReference>
<evidence type="ECO:0000259" key="12">
    <source>
        <dbReference type="SMART" id="SM00382"/>
    </source>
</evidence>
<feature type="binding site" evidence="8">
    <location>
        <position position="162"/>
    </location>
    <ligand>
        <name>ATP</name>
        <dbReference type="ChEBI" id="CHEBI:30616"/>
    </ligand>
</feature>
<dbReference type="Gene3D" id="3.40.50.300">
    <property type="entry name" value="P-loop containing nucleotide triphosphate hydrolases"/>
    <property type="match status" value="1"/>
</dbReference>
<evidence type="ECO:0000256" key="2">
    <source>
        <dbReference type="ARBA" id="ARBA00022490"/>
    </source>
</evidence>
<dbReference type="Pfam" id="PF00308">
    <property type="entry name" value="Bac_DnaA"/>
    <property type="match status" value="1"/>
</dbReference>
<dbReference type="InterPro" id="IPR010921">
    <property type="entry name" value="Trp_repressor/repl_initiator"/>
</dbReference>
<evidence type="ECO:0000259" key="13">
    <source>
        <dbReference type="SMART" id="SM00760"/>
    </source>
</evidence>
<dbReference type="GO" id="GO:0005737">
    <property type="term" value="C:cytoplasm"/>
    <property type="evidence" value="ECO:0007669"/>
    <property type="project" value="UniProtKB-SubCell"/>
</dbReference>
<feature type="domain" description="AAA+ ATPase" evidence="12">
    <location>
        <begin position="148"/>
        <end position="279"/>
    </location>
</feature>
<feature type="region of interest" description="Domain III, AAA+ region" evidence="8">
    <location>
        <begin position="115"/>
        <end position="331"/>
    </location>
</feature>
<evidence type="ECO:0000256" key="10">
    <source>
        <dbReference type="RuleBase" id="RU000577"/>
    </source>
</evidence>
<protein>
    <recommendedName>
        <fullName evidence="8 9">Chromosomal replication initiator protein DnaA</fullName>
    </recommendedName>
</protein>
<dbReference type="GO" id="GO:0006275">
    <property type="term" value="P:regulation of DNA replication"/>
    <property type="evidence" value="ECO:0007669"/>
    <property type="project" value="UniProtKB-UniRule"/>
</dbReference>
<dbReference type="GO" id="GO:0005524">
    <property type="term" value="F:ATP binding"/>
    <property type="evidence" value="ECO:0007669"/>
    <property type="project" value="UniProtKB-UniRule"/>
</dbReference>
<dbReference type="Pfam" id="PF11638">
    <property type="entry name" value="DnaA_N"/>
    <property type="match status" value="1"/>
</dbReference>
<keyword evidence="2 8" id="KW-0963">Cytoplasm</keyword>
<dbReference type="PANTHER" id="PTHR30050">
    <property type="entry name" value="CHROMOSOMAL REPLICATION INITIATOR PROTEIN DNAA"/>
    <property type="match status" value="1"/>
</dbReference>
<gene>
    <name evidence="8" type="primary">dnaA</name>
    <name evidence="14" type="ORF">UT12_C0031G0005</name>
</gene>
<evidence type="ECO:0000256" key="5">
    <source>
        <dbReference type="ARBA" id="ARBA00022840"/>
    </source>
</evidence>
<dbReference type="GO" id="GO:0006270">
    <property type="term" value="P:DNA replication initiation"/>
    <property type="evidence" value="ECO:0007669"/>
    <property type="project" value="UniProtKB-UniRule"/>
</dbReference>
<dbReference type="HAMAP" id="MF_00377">
    <property type="entry name" value="DnaA_bact"/>
    <property type="match status" value="1"/>
</dbReference>
<dbReference type="Gene3D" id="1.10.8.60">
    <property type="match status" value="1"/>
</dbReference>
<dbReference type="GO" id="GO:0008289">
    <property type="term" value="F:lipid binding"/>
    <property type="evidence" value="ECO:0007669"/>
    <property type="project" value="UniProtKB-KW"/>
</dbReference>
<evidence type="ECO:0000256" key="3">
    <source>
        <dbReference type="ARBA" id="ARBA00022705"/>
    </source>
</evidence>
<evidence type="ECO:0000256" key="1">
    <source>
        <dbReference type="ARBA" id="ARBA00006583"/>
    </source>
</evidence>
<feature type="binding site" evidence="8">
    <location>
        <position position="163"/>
    </location>
    <ligand>
        <name>ATP</name>
        <dbReference type="ChEBI" id="CHEBI:30616"/>
    </ligand>
</feature>
<proteinExistence type="inferred from homology"/>
<dbReference type="PROSITE" id="PS01008">
    <property type="entry name" value="DNAA"/>
    <property type="match status" value="1"/>
</dbReference>
<dbReference type="GO" id="GO:0003688">
    <property type="term" value="F:DNA replication origin binding"/>
    <property type="evidence" value="ECO:0007669"/>
    <property type="project" value="UniProtKB-UniRule"/>
</dbReference>
<dbReference type="InterPro" id="IPR018312">
    <property type="entry name" value="Chromosome_initiator_DnaA_CS"/>
</dbReference>
<dbReference type="FunFam" id="3.40.50.300:FF:000668">
    <property type="entry name" value="Chromosomal replication initiator protein DnaA"/>
    <property type="match status" value="1"/>
</dbReference>
<keyword evidence="5 8" id="KW-0067">ATP-binding</keyword>
<sequence length="466" mass="53712">MLDHKQVWSNCLTEIESNISKANFSTWFKNTNILKEEGGVVFLCVPNEFVKEWIANKFHRLILKTLVETAEHIRAVEYVVTRAPEQNQTHNTQGKIMINRGELPFHDLYVSRDDNLNPRYTFDSFIVGSFNELAHAAARAVINNPGRAYNPLFIYGGTGLGKTHLIQATGNSIKSRYPDKKVYYITLERFATDLVNSFQNNKANSFKEKYRKYDVLIIDDIQFVGKMDKTQEELFHTFNTFYESGRPIIFSSDKHPNFIPGLEDRLKSRFAQGMTVDITEPDYESRLAVLKAKSSELNIDIPLDVLEYIARSVNGNIRELEGSLNTVICQIQLKNGLTINEVKKLVCNNIKPKKNVSVKDIVKIIADFKPKKNVSVKDIVKIIADFYNVNEGVIYEKTRRREIVRTRQIIMYLLREDYSVSYPLIGQKLGGKDHTTVIHSYEKVKNELKTNPTIYEELERIRAILK</sequence>
<evidence type="ECO:0000256" key="8">
    <source>
        <dbReference type="HAMAP-Rule" id="MF_00377"/>
    </source>
</evidence>
<dbReference type="PATRIC" id="fig|1618414.3.peg.622"/>
<evidence type="ECO:0000313" key="15">
    <source>
        <dbReference type="Proteomes" id="UP000034893"/>
    </source>
</evidence>
<evidence type="ECO:0000256" key="6">
    <source>
        <dbReference type="ARBA" id="ARBA00023121"/>
    </source>
</evidence>
<dbReference type="GO" id="GO:0005886">
    <property type="term" value="C:plasma membrane"/>
    <property type="evidence" value="ECO:0007669"/>
    <property type="project" value="TreeGrafter"/>
</dbReference>
<evidence type="ECO:0000256" key="11">
    <source>
        <dbReference type="RuleBase" id="RU004227"/>
    </source>
</evidence>
<dbReference type="PRINTS" id="PR00051">
    <property type="entry name" value="DNAA"/>
</dbReference>
<keyword evidence="3 8" id="KW-0235">DNA replication</keyword>
<name>A0A0G0LJ34_9BACT</name>
<feature type="region of interest" description="Domain IV, binds dsDNA" evidence="8">
    <location>
        <begin position="332"/>
        <end position="466"/>
    </location>
</feature>
<dbReference type="SMART" id="SM00382">
    <property type="entry name" value="AAA"/>
    <property type="match status" value="1"/>
</dbReference>
<dbReference type="SUPFAM" id="SSF48295">
    <property type="entry name" value="TrpR-like"/>
    <property type="match status" value="1"/>
</dbReference>
<comment type="caution">
    <text evidence="8">Lacks conserved residue(s) required for the propagation of feature annotation.</text>
</comment>
<dbReference type="InterPro" id="IPR013317">
    <property type="entry name" value="DnaA_dom"/>
</dbReference>
<dbReference type="SMART" id="SM00760">
    <property type="entry name" value="Bac_DnaA_C"/>
    <property type="match status" value="1"/>
</dbReference>
<evidence type="ECO:0000256" key="4">
    <source>
        <dbReference type="ARBA" id="ARBA00022741"/>
    </source>
</evidence>
<keyword evidence="7 8" id="KW-0238">DNA-binding</keyword>
<dbReference type="Pfam" id="PF08299">
    <property type="entry name" value="Bac_DnaA_C"/>
    <property type="match status" value="1"/>
</dbReference>
<feature type="binding site" evidence="8">
    <location>
        <position position="161"/>
    </location>
    <ligand>
        <name>ATP</name>
        <dbReference type="ChEBI" id="CHEBI:30616"/>
    </ligand>
</feature>
<reference evidence="14 15" key="1">
    <citation type="journal article" date="2015" name="Nature">
        <title>rRNA introns, odd ribosomes, and small enigmatic genomes across a large radiation of phyla.</title>
        <authorList>
            <person name="Brown C.T."/>
            <person name="Hug L.A."/>
            <person name="Thomas B.C."/>
            <person name="Sharon I."/>
            <person name="Castelle C.J."/>
            <person name="Singh A."/>
            <person name="Wilkins M.J."/>
            <person name="Williams K.H."/>
            <person name="Banfield J.F."/>
        </authorList>
    </citation>
    <scope>NUCLEOTIDE SEQUENCE [LARGE SCALE GENOMIC DNA]</scope>
</reference>
<evidence type="ECO:0000313" key="14">
    <source>
        <dbReference type="EMBL" id="KKQ87960.1"/>
    </source>
</evidence>
<evidence type="ECO:0000256" key="9">
    <source>
        <dbReference type="NCBIfam" id="TIGR00362"/>
    </source>
</evidence>
<comment type="caution">
    <text evidence="14">The sequence shown here is derived from an EMBL/GenBank/DDBJ whole genome shotgun (WGS) entry which is preliminary data.</text>
</comment>
<dbReference type="InterPro" id="IPR027417">
    <property type="entry name" value="P-loop_NTPase"/>
</dbReference>
<dbReference type="Proteomes" id="UP000034893">
    <property type="component" value="Unassembled WGS sequence"/>
</dbReference>
<dbReference type="AlphaFoldDB" id="A0A0G0LJ34"/>
<comment type="subcellular location">
    <subcellularLocation>
        <location evidence="8">Cytoplasm</location>
    </subcellularLocation>
</comment>
<accession>A0A0G0LJ34</accession>
<feature type="region of interest" description="Domain I, interacts with DnaA modulators" evidence="8">
    <location>
        <begin position="1"/>
        <end position="92"/>
    </location>
</feature>
<comment type="subunit">
    <text evidence="8">Oligomerizes as a right-handed, spiral filament on DNA at oriC.</text>
</comment>
<dbReference type="InterPro" id="IPR003593">
    <property type="entry name" value="AAA+_ATPase"/>
</dbReference>
<dbReference type="Gene3D" id="3.30.300.180">
    <property type="match status" value="1"/>
</dbReference>
<feature type="binding site" evidence="8">
    <location>
        <position position="159"/>
    </location>
    <ligand>
        <name>ATP</name>
        <dbReference type="ChEBI" id="CHEBI:30616"/>
    </ligand>
</feature>
<dbReference type="InterPro" id="IPR024633">
    <property type="entry name" value="DnaA_N_dom"/>
</dbReference>
<dbReference type="InterPro" id="IPR020591">
    <property type="entry name" value="Chromosome_initiator_DnaA-like"/>
</dbReference>